<organism evidence="2 3">
    <name type="scientific">Amycolatopsis acididurans</name>
    <dbReference type="NCBI Taxonomy" id="2724524"/>
    <lineage>
        <taxon>Bacteria</taxon>
        <taxon>Bacillati</taxon>
        <taxon>Actinomycetota</taxon>
        <taxon>Actinomycetes</taxon>
        <taxon>Pseudonocardiales</taxon>
        <taxon>Pseudonocardiaceae</taxon>
        <taxon>Amycolatopsis</taxon>
    </lineage>
</organism>
<name>A0ABX1J1Z0_9PSEU</name>
<keyword evidence="3" id="KW-1185">Reference proteome</keyword>
<feature type="transmembrane region" description="Helical" evidence="1">
    <location>
        <begin position="124"/>
        <end position="146"/>
    </location>
</feature>
<feature type="transmembrane region" description="Helical" evidence="1">
    <location>
        <begin position="152"/>
        <end position="176"/>
    </location>
</feature>
<comment type="caution">
    <text evidence="2">The sequence shown here is derived from an EMBL/GenBank/DDBJ whole genome shotgun (WGS) entry which is preliminary data.</text>
</comment>
<proteinExistence type="predicted"/>
<protein>
    <recommendedName>
        <fullName evidence="4">DUF2812 domain-containing protein</fullName>
    </recommendedName>
</protein>
<dbReference type="EMBL" id="JAAXLS010000004">
    <property type="protein sequence ID" value="NKQ52989.1"/>
    <property type="molecule type" value="Genomic_DNA"/>
</dbReference>
<evidence type="ECO:0000313" key="2">
    <source>
        <dbReference type="EMBL" id="NKQ52989.1"/>
    </source>
</evidence>
<dbReference type="Proteomes" id="UP000715441">
    <property type="component" value="Unassembled WGS sequence"/>
</dbReference>
<dbReference type="RefSeq" id="WP_168513486.1">
    <property type="nucleotide sequence ID" value="NZ_JAAXLS010000004.1"/>
</dbReference>
<sequence>MDLLLARLARLQPDLGGTARLDKDNGLRLPLREYEEIFAAHGWEIHRSEQAEGNSYWVLKRPGVPAVDRRDPLFLKGPGLDELRRHPAAREAAARAKRDFGIDPLSSIALRETRERHLRYYREGVRYGGLGSVSLLALIVLAIAGARHFANPAVFVPAALLVAGMVVGFAGAARALRRRKAATRNYQQAYERVVHAVITPSG</sequence>
<evidence type="ECO:0000313" key="3">
    <source>
        <dbReference type="Proteomes" id="UP000715441"/>
    </source>
</evidence>
<gene>
    <name evidence="2" type="ORF">HFP15_08860</name>
</gene>
<reference evidence="2 3" key="1">
    <citation type="submission" date="2020-04" db="EMBL/GenBank/DDBJ databases">
        <title>Novel species.</title>
        <authorList>
            <person name="Teo W.F.A."/>
            <person name="Lipun K."/>
            <person name="Srisuk N."/>
            <person name="Duangmal K."/>
        </authorList>
    </citation>
    <scope>NUCLEOTIDE SEQUENCE [LARGE SCALE GENOMIC DNA]</scope>
    <source>
        <strain evidence="2 3">K13G38</strain>
    </source>
</reference>
<evidence type="ECO:0000256" key="1">
    <source>
        <dbReference type="SAM" id="Phobius"/>
    </source>
</evidence>
<keyword evidence="1" id="KW-1133">Transmembrane helix</keyword>
<keyword evidence="1" id="KW-0812">Transmembrane</keyword>
<keyword evidence="1" id="KW-0472">Membrane</keyword>
<evidence type="ECO:0008006" key="4">
    <source>
        <dbReference type="Google" id="ProtNLM"/>
    </source>
</evidence>
<accession>A0ABX1J1Z0</accession>